<dbReference type="PANTHER" id="PTHR46143:SF1">
    <property type="entry name" value="CALPAIN-7"/>
    <property type="match status" value="1"/>
</dbReference>
<evidence type="ECO:0000256" key="4">
    <source>
        <dbReference type="PROSITE-ProRule" id="PRU00239"/>
    </source>
</evidence>
<evidence type="ECO:0000259" key="5">
    <source>
        <dbReference type="PROSITE" id="PS50203"/>
    </source>
</evidence>
<evidence type="ECO:0000313" key="7">
    <source>
        <dbReference type="EMBL" id="KAK2194990.1"/>
    </source>
</evidence>
<keyword evidence="2 4" id="KW-0378">Hydrolase</keyword>
<evidence type="ECO:0000313" key="6">
    <source>
        <dbReference type="EMBL" id="KAK2194450.1"/>
    </source>
</evidence>
<name>A0AAD9PHL0_9APIC</name>
<comment type="caution">
    <text evidence="7">The sequence shown here is derived from an EMBL/GenBank/DDBJ whole genome shotgun (WGS) entry which is preliminary data.</text>
</comment>
<gene>
    <name evidence="8" type="ORF">BdWA1_001713</name>
    <name evidence="7" type="ORF">BdWA1_003551</name>
    <name evidence="6" type="ORF">BdWA1_004087</name>
</gene>
<dbReference type="GeneID" id="94336011"/>
<feature type="active site" evidence="4">
    <location>
        <position position="128"/>
    </location>
</feature>
<dbReference type="Pfam" id="PF00648">
    <property type="entry name" value="Peptidase_C2"/>
    <property type="match status" value="1"/>
</dbReference>
<evidence type="ECO:0000256" key="2">
    <source>
        <dbReference type="ARBA" id="ARBA00022801"/>
    </source>
</evidence>
<dbReference type="SUPFAM" id="SSF54001">
    <property type="entry name" value="Cysteine proteinases"/>
    <property type="match status" value="1"/>
</dbReference>
<dbReference type="PANTHER" id="PTHR46143">
    <property type="entry name" value="CALPAIN-7"/>
    <property type="match status" value="1"/>
</dbReference>
<keyword evidence="3 4" id="KW-0788">Thiol protease</keyword>
<dbReference type="KEGG" id="bdw:94336011"/>
<evidence type="ECO:0000313" key="8">
    <source>
        <dbReference type="EMBL" id="KAK2196467.1"/>
    </source>
</evidence>
<proteinExistence type="predicted"/>
<accession>A0AAD9PHL0</accession>
<dbReference type="EMBL" id="JALLKP010000018">
    <property type="protein sequence ID" value="KAK2194990.1"/>
    <property type="molecule type" value="Genomic_DNA"/>
</dbReference>
<dbReference type="InterPro" id="IPR051297">
    <property type="entry name" value="PalB/RIM13"/>
</dbReference>
<dbReference type="Gene3D" id="2.60.120.380">
    <property type="match status" value="1"/>
</dbReference>
<dbReference type="Proteomes" id="UP001214638">
    <property type="component" value="Unassembled WGS sequence"/>
</dbReference>
<dbReference type="Gene3D" id="3.90.70.10">
    <property type="entry name" value="Cysteine proteinases"/>
    <property type="match status" value="1"/>
</dbReference>
<dbReference type="InterPro" id="IPR036213">
    <property type="entry name" value="Calpain_III_sf"/>
</dbReference>
<organism evidence="7 9">
    <name type="scientific">Babesia duncani</name>
    <dbReference type="NCBI Taxonomy" id="323732"/>
    <lineage>
        <taxon>Eukaryota</taxon>
        <taxon>Sar</taxon>
        <taxon>Alveolata</taxon>
        <taxon>Apicomplexa</taxon>
        <taxon>Aconoidasida</taxon>
        <taxon>Piroplasmida</taxon>
        <taxon>Babesiidae</taxon>
        <taxon>Babesia</taxon>
    </lineage>
</organism>
<protein>
    <submittedName>
        <fullName evidence="7">Bifunctional Peptidase C2</fullName>
    </submittedName>
</protein>
<dbReference type="SUPFAM" id="SSF49758">
    <property type="entry name" value="Calpain large subunit, middle domain (domain III)"/>
    <property type="match status" value="1"/>
</dbReference>
<evidence type="ECO:0000256" key="3">
    <source>
        <dbReference type="ARBA" id="ARBA00022807"/>
    </source>
</evidence>
<dbReference type="AlphaFoldDB" id="A0AAD9PHL0"/>
<dbReference type="GO" id="GO:0006508">
    <property type="term" value="P:proteolysis"/>
    <property type="evidence" value="ECO:0007669"/>
    <property type="project" value="UniProtKB-KW"/>
</dbReference>
<evidence type="ECO:0000313" key="9">
    <source>
        <dbReference type="Proteomes" id="UP001214638"/>
    </source>
</evidence>
<keyword evidence="9" id="KW-1185">Reference proteome</keyword>
<evidence type="ECO:0000256" key="1">
    <source>
        <dbReference type="ARBA" id="ARBA00022670"/>
    </source>
</evidence>
<feature type="active site" evidence="4">
    <location>
        <position position="333"/>
    </location>
</feature>
<feature type="domain" description="Calpain catalytic" evidence="5">
    <location>
        <begin position="80"/>
        <end position="417"/>
    </location>
</feature>
<sequence length="891" mass="101603">MIEGLFPDLFHVCGNQNELVAFFQKKWIANDCKIIIENQDEPIHPIVLKSSVIDGNVMPPWKFITCLPPHVDYKGEIWNDPKALYGLSEKQQRKFARWVRYFDIHKDAKIFTLDICSSRIRQGFVGDCSYLSSLNSLADYEQRFKVPILSNTIHYIDLEKLAHFSIHDLQSPFLVEDDDGNSLFRVGIGVKLHFNGVERCILVDDWVPVRDDGRVLSAHSSDPCEFYITLLEKAFVKILGGTYAVQGTNPGVDIYHLTGWIPEILPVPSSANDNPRHHQELKNLAYHYKWDEIWDSLYAGFKIGVCVLCLGTGSICDATPSGLGCGEGIVADHAYSVLDVKEIIMPNGTISRIIHAKNPWGRISYTLKFSPKDTETWTPTLCSTLGYTPPKKDNGIFWIEWEQILKWFSHLYIVWRPDIFPFHHKLHMTWEPSLKFQQSLVPEDVYFAVFNPQIRLSVDFKNEHVAIIWLMLLQHRKSSVTDFKYLAMHIFKPELIICPRTPSIQGIYNNGECNLFKIIIKKTRDATNDLERMLLGHVHVLDKATDTFEAMILISQYLHKIKEPIPYTLKVYSNCSVRLTPETPIIKNGWKQCVYKGEWNETNSGGSPHSTWQYFTNPHLRLEFTRDTAAVIVLECARAISVNLRIFPGRVATVRALKMGRDIVKSDYKLHCSGERLEFKAGIYTMIPSTFRQGDMAPYHLVLHYEHGEAQISSIPYPHVSSLKDPLLHFKRHKSNKNSVELMVTRPTLMSVKIQECQCDDFVLVASSSAPHAKLIATDGKCRAQQNEEFCNDLSCVACGGPAGRFYPIKENNFSNEFQYDLILNSDLNGGISSTGTVKSAAAQQLYKTQATINFTLVQLLPSRVPYKILSRSNNYKHVYTFTSNQPITIL</sequence>
<dbReference type="GO" id="GO:0004198">
    <property type="term" value="F:calcium-dependent cysteine-type endopeptidase activity"/>
    <property type="evidence" value="ECO:0007669"/>
    <property type="project" value="InterPro"/>
</dbReference>
<keyword evidence="1 4" id="KW-0645">Protease</keyword>
<dbReference type="SMART" id="SM00230">
    <property type="entry name" value="CysPc"/>
    <property type="match status" value="1"/>
</dbReference>
<feature type="active site" evidence="4">
    <location>
        <position position="358"/>
    </location>
</feature>
<reference evidence="7" key="1">
    <citation type="journal article" date="2023" name="Nat. Microbiol.">
        <title>Babesia duncani multi-omics identifies virulence factors and drug targets.</title>
        <authorList>
            <person name="Singh P."/>
            <person name="Lonardi S."/>
            <person name="Liang Q."/>
            <person name="Vydyam P."/>
            <person name="Khabirova E."/>
            <person name="Fang T."/>
            <person name="Gihaz S."/>
            <person name="Thekkiniath J."/>
            <person name="Munshi M."/>
            <person name="Abel S."/>
            <person name="Ciampossin L."/>
            <person name="Batugedara G."/>
            <person name="Gupta M."/>
            <person name="Lu X.M."/>
            <person name="Lenz T."/>
            <person name="Chakravarty S."/>
            <person name="Cornillot E."/>
            <person name="Hu Y."/>
            <person name="Ma W."/>
            <person name="Gonzalez L.M."/>
            <person name="Sanchez S."/>
            <person name="Estrada K."/>
            <person name="Sanchez-Flores A."/>
            <person name="Montero E."/>
            <person name="Harb O.S."/>
            <person name="Le Roch K.G."/>
            <person name="Mamoun C.B."/>
        </authorList>
    </citation>
    <scope>NUCLEOTIDE SEQUENCE</scope>
    <source>
        <strain evidence="7">WA1</strain>
    </source>
</reference>
<dbReference type="PROSITE" id="PS50203">
    <property type="entry name" value="CALPAIN_CAT"/>
    <property type="match status" value="1"/>
</dbReference>
<dbReference type="EMBL" id="JALLKP010000118">
    <property type="protein sequence ID" value="KAK2194450.1"/>
    <property type="molecule type" value="Genomic_DNA"/>
</dbReference>
<dbReference type="InterPro" id="IPR038765">
    <property type="entry name" value="Papain-like_cys_pep_sf"/>
</dbReference>
<dbReference type="EMBL" id="JALLKP010000002">
    <property type="protein sequence ID" value="KAK2196467.1"/>
    <property type="molecule type" value="Genomic_DNA"/>
</dbReference>
<dbReference type="InterPro" id="IPR001300">
    <property type="entry name" value="Peptidase_C2_calpain_cat"/>
</dbReference>
<dbReference type="RefSeq" id="XP_067803309.1">
    <property type="nucleotide sequence ID" value="XM_067946745.1"/>
</dbReference>